<evidence type="ECO:0000256" key="2">
    <source>
        <dbReference type="ARBA" id="ARBA00022694"/>
    </source>
</evidence>
<dbReference type="PROSITE" id="PS51709">
    <property type="entry name" value="G_TRME"/>
    <property type="match status" value="1"/>
</dbReference>
<feature type="binding site" evidence="7">
    <location>
        <position position="117"/>
    </location>
    <ligand>
        <name>(6S)-5-formyl-5,6,7,8-tetrahydrofolate</name>
        <dbReference type="ChEBI" id="CHEBI:57457"/>
    </ligand>
</feature>
<dbReference type="Pfam" id="PF01926">
    <property type="entry name" value="MMR_HSR1"/>
    <property type="match status" value="1"/>
</dbReference>
<feature type="binding site" evidence="7">
    <location>
        <position position="244"/>
    </location>
    <ligand>
        <name>K(+)</name>
        <dbReference type="ChEBI" id="CHEBI:29103"/>
    </ligand>
</feature>
<dbReference type="GO" id="GO:0002098">
    <property type="term" value="P:tRNA wobble uridine modification"/>
    <property type="evidence" value="ECO:0007669"/>
    <property type="project" value="TreeGrafter"/>
</dbReference>
<evidence type="ECO:0000256" key="6">
    <source>
        <dbReference type="ARBA" id="ARBA00023134"/>
    </source>
</evidence>
<dbReference type="Gene3D" id="1.20.120.430">
    <property type="entry name" value="tRNA modification GTPase MnmE domain 2"/>
    <property type="match status" value="1"/>
</dbReference>
<dbReference type="NCBIfam" id="NF003661">
    <property type="entry name" value="PRK05291.1-3"/>
    <property type="match status" value="1"/>
</dbReference>
<dbReference type="FunFam" id="3.30.1360.120:FF:000007">
    <property type="entry name" value="tRNA modification GTPase GTPBP3, mitochondrial"/>
    <property type="match status" value="1"/>
</dbReference>
<feature type="domain" description="TrmE-type G" evidence="8">
    <location>
        <begin position="213"/>
        <end position="348"/>
    </location>
</feature>
<dbReference type="InterPro" id="IPR027266">
    <property type="entry name" value="TrmE/GcvT-like"/>
</dbReference>
<dbReference type="CDD" id="cd14858">
    <property type="entry name" value="TrmE_N"/>
    <property type="match status" value="1"/>
</dbReference>
<feature type="binding site" evidence="7">
    <location>
        <position position="20"/>
    </location>
    <ligand>
        <name>(6S)-5-formyl-5,6,7,8-tetrahydrofolate</name>
        <dbReference type="ChEBI" id="CHEBI:57457"/>
    </ligand>
</feature>
<dbReference type="SUPFAM" id="SSF52540">
    <property type="entry name" value="P-loop containing nucleoside triphosphate hydrolases"/>
    <property type="match status" value="1"/>
</dbReference>
<dbReference type="InterPro" id="IPR005225">
    <property type="entry name" value="Small_GTP-bd"/>
</dbReference>
<dbReference type="InterPro" id="IPR025867">
    <property type="entry name" value="MnmE_helical"/>
</dbReference>
<feature type="binding site" evidence="7">
    <location>
        <begin position="242"/>
        <end position="248"/>
    </location>
    <ligand>
        <name>GTP</name>
        <dbReference type="ChEBI" id="CHEBI:37565"/>
    </ligand>
</feature>
<evidence type="ECO:0000256" key="5">
    <source>
        <dbReference type="ARBA" id="ARBA00022958"/>
    </source>
</evidence>
<organism evidence="9 10">
    <name type="scientific">Antarctobacter heliothermus</name>
    <dbReference type="NCBI Taxonomy" id="74033"/>
    <lineage>
        <taxon>Bacteria</taxon>
        <taxon>Pseudomonadati</taxon>
        <taxon>Pseudomonadota</taxon>
        <taxon>Alphaproteobacteria</taxon>
        <taxon>Rhodobacterales</taxon>
        <taxon>Roseobacteraceae</taxon>
        <taxon>Antarctobacter</taxon>
    </lineage>
</organism>
<evidence type="ECO:0000313" key="9">
    <source>
        <dbReference type="EMBL" id="SNS10465.1"/>
    </source>
</evidence>
<dbReference type="Gene3D" id="3.40.50.300">
    <property type="entry name" value="P-loop containing nucleotide triphosphate hydrolases"/>
    <property type="match status" value="1"/>
</dbReference>
<dbReference type="Gene3D" id="3.30.1360.120">
    <property type="entry name" value="Probable tRNA modification gtpase trme, domain 1"/>
    <property type="match status" value="1"/>
</dbReference>
<feature type="binding site" evidence="7">
    <location>
        <position position="227"/>
    </location>
    <ligand>
        <name>Mg(2+)</name>
        <dbReference type="ChEBI" id="CHEBI:18420"/>
    </ligand>
</feature>
<keyword evidence="4 7" id="KW-0378">Hydrolase</keyword>
<sequence>METIFALTSAAGKAGVSVVRVSGPDAWRAVECLAGSIPEPRVASVRRLVAPDGDFLDEALVLVFAEGASFTGEPVAEFQVHGSVAVVQALLRILGEMEGLRSAEPGEFTRRALDNERLDLSQVEALADLIEAETEQQRHQALRLLSGALGQRVGGWRDQVLRAVSLLEATIDFADEDVPVDVSADVRELLDAVCAEVAAELRGMSSAERLRLGLEVAIVGPPNAGKSTLLNYLAGREAAITSDVAGTTRDVIEVRMEVNGLAVTLLDTAGLRDSEDQVERIGVERARERAASADLRVHLVPVGESPLLDEVSGDIVVTAKGDVAGVGVSGLTGLGVPELLDMIASRLSGIVRGAGLVSRERHRIALTDGLAHLEQARVFLDDGTDVYDLASEEIRIALRALERLIGYVDVEHVLDQIFSSFCIGK</sequence>
<dbReference type="OrthoDB" id="9805918at2"/>
<dbReference type="GO" id="GO:0030488">
    <property type="term" value="P:tRNA methylation"/>
    <property type="evidence" value="ECO:0007669"/>
    <property type="project" value="TreeGrafter"/>
</dbReference>
<keyword evidence="7" id="KW-0963">Cytoplasm</keyword>
<dbReference type="PANTHER" id="PTHR42714:SF2">
    <property type="entry name" value="TRNA MODIFICATION GTPASE GTPBP3, MITOCHONDRIAL"/>
    <property type="match status" value="1"/>
</dbReference>
<comment type="function">
    <text evidence="7">Exhibits a very high intrinsic GTPase hydrolysis rate. Involved in the addition of a carboxymethylaminomethyl (cmnm) group at the wobble position (U34) of certain tRNAs, forming tRNA-cmnm(5)s(2)U34.</text>
</comment>
<protein>
    <recommendedName>
        <fullName evidence="7">tRNA modification GTPase MnmE</fullName>
        <ecNumber evidence="7">3.6.-.-</ecNumber>
    </recommendedName>
</protein>
<gene>
    <name evidence="7" type="primary">mnmE</name>
    <name evidence="7" type="synonym">trmE</name>
    <name evidence="9" type="ORF">SAMN04488078_100499</name>
</gene>
<dbReference type="Pfam" id="PF12631">
    <property type="entry name" value="MnmE_helical"/>
    <property type="match status" value="1"/>
</dbReference>
<dbReference type="AlphaFoldDB" id="A0A239BQY0"/>
<keyword evidence="3 7" id="KW-0547">Nucleotide-binding</keyword>
<dbReference type="EMBL" id="FZON01000004">
    <property type="protein sequence ID" value="SNS10465.1"/>
    <property type="molecule type" value="Genomic_DNA"/>
</dbReference>
<name>A0A239BQY0_9RHOB</name>
<dbReference type="GO" id="GO:0046872">
    <property type="term" value="F:metal ion binding"/>
    <property type="evidence" value="ECO:0007669"/>
    <property type="project" value="UniProtKB-KW"/>
</dbReference>
<dbReference type="InterPro" id="IPR027368">
    <property type="entry name" value="MnmE_dom2"/>
</dbReference>
<dbReference type="InterPro" id="IPR031168">
    <property type="entry name" value="G_TrmE"/>
</dbReference>
<keyword evidence="7" id="KW-0460">Magnesium</keyword>
<evidence type="ECO:0000259" key="8">
    <source>
        <dbReference type="PROSITE" id="PS51709"/>
    </source>
</evidence>
<dbReference type="CDD" id="cd04164">
    <property type="entry name" value="trmE"/>
    <property type="match status" value="1"/>
</dbReference>
<keyword evidence="5 7" id="KW-0630">Potassium</keyword>
<keyword evidence="6 7" id="KW-0342">GTP-binding</keyword>
<dbReference type="Proteomes" id="UP000198440">
    <property type="component" value="Unassembled WGS sequence"/>
</dbReference>
<evidence type="ECO:0000313" key="10">
    <source>
        <dbReference type="Proteomes" id="UP000198440"/>
    </source>
</evidence>
<accession>A0A239BQY0</accession>
<dbReference type="InterPro" id="IPR004520">
    <property type="entry name" value="GTPase_MnmE"/>
</dbReference>
<feature type="binding site" evidence="7">
    <location>
        <position position="77"/>
    </location>
    <ligand>
        <name>(6S)-5-formyl-5,6,7,8-tetrahydrofolate</name>
        <dbReference type="ChEBI" id="CHEBI:57457"/>
    </ligand>
</feature>
<evidence type="ECO:0000256" key="7">
    <source>
        <dbReference type="HAMAP-Rule" id="MF_00379"/>
    </source>
</evidence>
<feature type="binding site" evidence="7">
    <location>
        <position position="223"/>
    </location>
    <ligand>
        <name>K(+)</name>
        <dbReference type="ChEBI" id="CHEBI:29103"/>
    </ligand>
</feature>
<evidence type="ECO:0000256" key="4">
    <source>
        <dbReference type="ARBA" id="ARBA00022801"/>
    </source>
</evidence>
<dbReference type="PANTHER" id="PTHR42714">
    <property type="entry name" value="TRNA MODIFICATION GTPASE GTPBP3"/>
    <property type="match status" value="1"/>
</dbReference>
<dbReference type="SUPFAM" id="SSF116878">
    <property type="entry name" value="TrmE connector domain"/>
    <property type="match status" value="1"/>
</dbReference>
<dbReference type="GO" id="GO:0005525">
    <property type="term" value="F:GTP binding"/>
    <property type="evidence" value="ECO:0007669"/>
    <property type="project" value="UniProtKB-UniRule"/>
</dbReference>
<dbReference type="RefSeq" id="WP_089276456.1">
    <property type="nucleotide sequence ID" value="NZ_FZON01000004.1"/>
</dbReference>
<proteinExistence type="inferred from homology"/>
<comment type="subunit">
    <text evidence="7">Homodimer. Heterotetramer of two MnmE and two MnmG subunits.</text>
</comment>
<dbReference type="GO" id="GO:0003924">
    <property type="term" value="F:GTPase activity"/>
    <property type="evidence" value="ECO:0007669"/>
    <property type="project" value="UniProtKB-UniRule"/>
</dbReference>
<feature type="binding site" evidence="7">
    <location>
        <position position="247"/>
    </location>
    <ligand>
        <name>K(+)</name>
        <dbReference type="ChEBI" id="CHEBI:29103"/>
    </ligand>
</feature>
<dbReference type="InterPro" id="IPR027417">
    <property type="entry name" value="P-loop_NTPase"/>
</dbReference>
<feature type="binding site" evidence="7">
    <location>
        <begin position="223"/>
        <end position="228"/>
    </location>
    <ligand>
        <name>GTP</name>
        <dbReference type="ChEBI" id="CHEBI:37565"/>
    </ligand>
</feature>
<dbReference type="InterPro" id="IPR018948">
    <property type="entry name" value="GTP-bd_TrmE_N"/>
</dbReference>
<comment type="cofactor">
    <cofactor evidence="7">
        <name>K(+)</name>
        <dbReference type="ChEBI" id="CHEBI:29103"/>
    </cofactor>
    <text evidence="7">Binds 1 potassium ion per subunit.</text>
</comment>
<dbReference type="NCBIfam" id="TIGR00231">
    <property type="entry name" value="small_GTP"/>
    <property type="match status" value="1"/>
</dbReference>
<dbReference type="InterPro" id="IPR006073">
    <property type="entry name" value="GTP-bd"/>
</dbReference>
<dbReference type="EC" id="3.6.-.-" evidence="7"/>
<dbReference type="Pfam" id="PF10396">
    <property type="entry name" value="TrmE_N"/>
    <property type="match status" value="1"/>
</dbReference>
<keyword evidence="7" id="KW-0479">Metal-binding</keyword>
<dbReference type="HAMAP" id="MF_00379">
    <property type="entry name" value="GTPase_MnmE"/>
    <property type="match status" value="1"/>
</dbReference>
<feature type="binding site" evidence="7">
    <location>
        <position position="242"/>
    </location>
    <ligand>
        <name>K(+)</name>
        <dbReference type="ChEBI" id="CHEBI:29103"/>
    </ligand>
</feature>
<feature type="binding site" evidence="7">
    <location>
        <position position="425"/>
    </location>
    <ligand>
        <name>(6S)-5-formyl-5,6,7,8-tetrahydrofolate</name>
        <dbReference type="ChEBI" id="CHEBI:57457"/>
    </ligand>
</feature>
<feature type="binding site" evidence="7">
    <location>
        <position position="248"/>
    </location>
    <ligand>
        <name>Mg(2+)</name>
        <dbReference type="ChEBI" id="CHEBI:18420"/>
    </ligand>
</feature>
<comment type="subcellular location">
    <subcellularLocation>
        <location evidence="7">Cytoplasm</location>
    </subcellularLocation>
</comment>
<reference evidence="9 10" key="1">
    <citation type="submission" date="2017-06" db="EMBL/GenBank/DDBJ databases">
        <authorList>
            <person name="Kim H.J."/>
            <person name="Triplett B.A."/>
        </authorList>
    </citation>
    <scope>NUCLEOTIDE SEQUENCE [LARGE SCALE GENOMIC DNA]</scope>
    <source>
        <strain evidence="9 10">DSM 11445</strain>
    </source>
</reference>
<evidence type="ECO:0000256" key="1">
    <source>
        <dbReference type="ARBA" id="ARBA00011043"/>
    </source>
</evidence>
<feature type="binding site" evidence="7">
    <location>
        <begin position="267"/>
        <end position="270"/>
    </location>
    <ligand>
        <name>GTP</name>
        <dbReference type="ChEBI" id="CHEBI:37565"/>
    </ligand>
</feature>
<comment type="similarity">
    <text evidence="1 7">Belongs to the TRAFAC class TrmE-Era-EngA-EngB-Septin-like GTPase superfamily. TrmE GTPase family.</text>
</comment>
<dbReference type="GO" id="GO:0005737">
    <property type="term" value="C:cytoplasm"/>
    <property type="evidence" value="ECO:0007669"/>
    <property type="project" value="UniProtKB-SubCell"/>
</dbReference>
<comment type="caution">
    <text evidence="7">Lacks conserved residue(s) required for the propagation of feature annotation.</text>
</comment>
<keyword evidence="2 7" id="KW-0819">tRNA processing</keyword>
<evidence type="ECO:0000256" key="3">
    <source>
        <dbReference type="ARBA" id="ARBA00022741"/>
    </source>
</evidence>